<evidence type="ECO:0000313" key="1">
    <source>
        <dbReference type="EMBL" id="KAF3433107.1"/>
    </source>
</evidence>
<organism evidence="1 2">
    <name type="scientific">Rhamnella rubrinervis</name>
    <dbReference type="NCBI Taxonomy" id="2594499"/>
    <lineage>
        <taxon>Eukaryota</taxon>
        <taxon>Viridiplantae</taxon>
        <taxon>Streptophyta</taxon>
        <taxon>Embryophyta</taxon>
        <taxon>Tracheophyta</taxon>
        <taxon>Spermatophyta</taxon>
        <taxon>Magnoliopsida</taxon>
        <taxon>eudicotyledons</taxon>
        <taxon>Gunneridae</taxon>
        <taxon>Pentapetalae</taxon>
        <taxon>rosids</taxon>
        <taxon>fabids</taxon>
        <taxon>Rosales</taxon>
        <taxon>Rhamnaceae</taxon>
        <taxon>rhamnoid group</taxon>
        <taxon>Rhamneae</taxon>
        <taxon>Rhamnella</taxon>
    </lineage>
</organism>
<dbReference type="Proteomes" id="UP000796880">
    <property type="component" value="Unassembled WGS sequence"/>
</dbReference>
<accession>A0A8K0GKZ9</accession>
<sequence>MGLTSTTTNQRCAAVIFNSLEKFVILVFDDDDDAMEVIGGDKGFGNAIGDSSTSRAPPKECFFNGYTSLPLLILSLQLGLVCALLQTALNIRSLEVESERNLFLKTFLGLRRRTEQPSPLT</sequence>
<comment type="caution">
    <text evidence="1">The sequence shown here is derived from an EMBL/GenBank/DDBJ whole genome shotgun (WGS) entry which is preliminary data.</text>
</comment>
<reference evidence="1" key="1">
    <citation type="submission" date="2020-03" db="EMBL/GenBank/DDBJ databases">
        <title>A high-quality chromosome-level genome assembly of a woody plant with both climbing and erect habits, Rhamnella rubrinervis.</title>
        <authorList>
            <person name="Lu Z."/>
            <person name="Yang Y."/>
            <person name="Zhu X."/>
            <person name="Sun Y."/>
        </authorList>
    </citation>
    <scope>NUCLEOTIDE SEQUENCE</scope>
    <source>
        <strain evidence="1">BYM</strain>
        <tissue evidence="1">Leaf</tissue>
    </source>
</reference>
<name>A0A8K0GKZ9_9ROSA</name>
<protein>
    <submittedName>
        <fullName evidence="1">Uncharacterized protein</fullName>
    </submittedName>
</protein>
<dbReference type="AlphaFoldDB" id="A0A8K0GKZ9"/>
<proteinExistence type="predicted"/>
<dbReference type="EMBL" id="VOIH02000011">
    <property type="protein sequence ID" value="KAF3433107.1"/>
    <property type="molecule type" value="Genomic_DNA"/>
</dbReference>
<gene>
    <name evidence="1" type="ORF">FNV43_RR24209</name>
</gene>
<keyword evidence="2" id="KW-1185">Reference proteome</keyword>
<evidence type="ECO:0000313" key="2">
    <source>
        <dbReference type="Proteomes" id="UP000796880"/>
    </source>
</evidence>